<organism evidence="2 3">
    <name type="scientific">Macrostomum lignano</name>
    <dbReference type="NCBI Taxonomy" id="282301"/>
    <lineage>
        <taxon>Eukaryota</taxon>
        <taxon>Metazoa</taxon>
        <taxon>Spiralia</taxon>
        <taxon>Lophotrochozoa</taxon>
        <taxon>Platyhelminthes</taxon>
        <taxon>Rhabditophora</taxon>
        <taxon>Macrostomorpha</taxon>
        <taxon>Macrostomida</taxon>
        <taxon>Macrostomidae</taxon>
        <taxon>Macrostomum</taxon>
    </lineage>
</organism>
<evidence type="ECO:0000313" key="3">
    <source>
        <dbReference type="WBParaSite" id="maker-unitig_9198-snap-gene-0.1-mRNA-1"/>
    </source>
</evidence>
<dbReference type="WBParaSite" id="maker-unitig_9198-snap-gene-0.1-mRNA-1">
    <property type="protein sequence ID" value="maker-unitig_9198-snap-gene-0.1-mRNA-1"/>
    <property type="gene ID" value="maker-unitig_9198-snap-gene-0.1"/>
</dbReference>
<sequence>MLMERSAWAAKSGDPCATSASLKRSGRGKEDVDLLRHPRSTIHGARLHENLRRHPTRHRAVEFHRGSGGIADVRKHKWFKASTGPDFDECPSCRTARPKIRGPNDASNFDKFEPRVSISPDEISGWDNDF</sequence>
<proteinExistence type="predicted"/>
<reference evidence="3" key="1">
    <citation type="submission" date="2016-11" db="UniProtKB">
        <authorList>
            <consortium name="WormBaseParasite"/>
        </authorList>
    </citation>
    <scope>IDENTIFICATION</scope>
</reference>
<protein>
    <submittedName>
        <fullName evidence="3">AGC-kinase C-terminal domain-containing protein</fullName>
    </submittedName>
</protein>
<accession>A0A1I8FTA5</accession>
<dbReference type="Proteomes" id="UP000095280">
    <property type="component" value="Unplaced"/>
</dbReference>
<dbReference type="AlphaFoldDB" id="A0A1I8FTA5"/>
<keyword evidence="2" id="KW-1185">Reference proteome</keyword>
<evidence type="ECO:0000313" key="2">
    <source>
        <dbReference type="Proteomes" id="UP000095280"/>
    </source>
</evidence>
<name>A0A1I8FTA5_9PLAT</name>
<feature type="region of interest" description="Disordered" evidence="1">
    <location>
        <begin position="1"/>
        <end position="45"/>
    </location>
</feature>
<feature type="compositionally biased region" description="Basic and acidic residues" evidence="1">
    <location>
        <begin position="27"/>
        <end position="36"/>
    </location>
</feature>
<evidence type="ECO:0000256" key="1">
    <source>
        <dbReference type="SAM" id="MobiDB-lite"/>
    </source>
</evidence>